<evidence type="ECO:0000313" key="2">
    <source>
        <dbReference type="EMBL" id="KAJ8062794.1"/>
    </source>
</evidence>
<accession>A0A9X0DH88</accession>
<dbReference type="Proteomes" id="UP001152300">
    <property type="component" value="Unassembled WGS sequence"/>
</dbReference>
<proteinExistence type="predicted"/>
<dbReference type="OrthoDB" id="2142759at2759"/>
<reference evidence="2" key="1">
    <citation type="submission" date="2022-11" db="EMBL/GenBank/DDBJ databases">
        <title>Genome Resource of Sclerotinia nivalis Strain SnTB1, a Plant Pathogen Isolated from American Ginseng.</title>
        <authorList>
            <person name="Fan S."/>
        </authorList>
    </citation>
    <scope>NUCLEOTIDE SEQUENCE</scope>
    <source>
        <strain evidence="2">SnTB1</strain>
    </source>
</reference>
<comment type="caution">
    <text evidence="2">The sequence shown here is derived from an EMBL/GenBank/DDBJ whole genome shotgun (WGS) entry which is preliminary data.</text>
</comment>
<sequence length="149" mass="16728">MDADAIEALLSPRGRSPIKRKRVSLHTAQADEDDNPASKRRCINSSSFSTSTTEDDTNPSPTPLYGSPPTLEDNLGLQKENQVRKSSFVQEFEHFDQLREQCLRKQRPAGFVPITFENARTVREKLESVGVEFIDDSSEEADDLNNVCN</sequence>
<dbReference type="EMBL" id="JAPEIS010000009">
    <property type="protein sequence ID" value="KAJ8062794.1"/>
    <property type="molecule type" value="Genomic_DNA"/>
</dbReference>
<keyword evidence="3" id="KW-1185">Reference proteome</keyword>
<protein>
    <submittedName>
        <fullName evidence="2">Uncharacterized protein</fullName>
    </submittedName>
</protein>
<name>A0A9X0DH88_9HELO</name>
<feature type="region of interest" description="Disordered" evidence="1">
    <location>
        <begin position="1"/>
        <end position="74"/>
    </location>
</feature>
<evidence type="ECO:0000256" key="1">
    <source>
        <dbReference type="SAM" id="MobiDB-lite"/>
    </source>
</evidence>
<organism evidence="2 3">
    <name type="scientific">Sclerotinia nivalis</name>
    <dbReference type="NCBI Taxonomy" id="352851"/>
    <lineage>
        <taxon>Eukaryota</taxon>
        <taxon>Fungi</taxon>
        <taxon>Dikarya</taxon>
        <taxon>Ascomycota</taxon>
        <taxon>Pezizomycotina</taxon>
        <taxon>Leotiomycetes</taxon>
        <taxon>Helotiales</taxon>
        <taxon>Sclerotiniaceae</taxon>
        <taxon>Sclerotinia</taxon>
    </lineage>
</organism>
<dbReference type="AlphaFoldDB" id="A0A9X0DH88"/>
<gene>
    <name evidence="2" type="ORF">OCU04_008052</name>
</gene>
<evidence type="ECO:0000313" key="3">
    <source>
        <dbReference type="Proteomes" id="UP001152300"/>
    </source>
</evidence>